<dbReference type="SUPFAM" id="SSF46626">
    <property type="entry name" value="Cytochrome c"/>
    <property type="match status" value="4"/>
</dbReference>
<feature type="region of interest" description="Disordered" evidence="8">
    <location>
        <begin position="874"/>
        <end position="904"/>
    </location>
</feature>
<organism evidence="11 12">
    <name type="scientific">Candidatus Nitronauta litoralis</name>
    <dbReference type="NCBI Taxonomy" id="2705533"/>
    <lineage>
        <taxon>Bacteria</taxon>
        <taxon>Pseudomonadati</taxon>
        <taxon>Nitrospinota/Tectimicrobiota group</taxon>
        <taxon>Nitrospinota</taxon>
        <taxon>Nitrospinia</taxon>
        <taxon>Nitrospinales</taxon>
        <taxon>Nitrospinaceae</taxon>
        <taxon>Candidatus Nitronauta</taxon>
    </lineage>
</organism>
<name>A0A7T0G1Y1_9BACT</name>
<dbReference type="KEGG" id="nli:G3M70_16770"/>
<feature type="compositionally biased region" description="Acidic residues" evidence="8">
    <location>
        <begin position="881"/>
        <end position="904"/>
    </location>
</feature>
<dbReference type="InterPro" id="IPR036280">
    <property type="entry name" value="Multihaem_cyt_sf"/>
</dbReference>
<evidence type="ECO:0000256" key="1">
    <source>
        <dbReference type="ARBA" id="ARBA00022448"/>
    </source>
</evidence>
<evidence type="ECO:0000256" key="2">
    <source>
        <dbReference type="ARBA" id="ARBA00022617"/>
    </source>
</evidence>
<feature type="transmembrane region" description="Helical" evidence="9">
    <location>
        <begin position="27"/>
        <end position="47"/>
    </location>
</feature>
<dbReference type="PROSITE" id="PS51007">
    <property type="entry name" value="CYTC"/>
    <property type="match status" value="4"/>
</dbReference>
<evidence type="ECO:0000256" key="8">
    <source>
        <dbReference type="SAM" id="MobiDB-lite"/>
    </source>
</evidence>
<dbReference type="Proteomes" id="UP000594688">
    <property type="component" value="Chromosome"/>
</dbReference>
<keyword evidence="3 6" id="KW-0479">Metal-binding</keyword>
<evidence type="ECO:0000256" key="7">
    <source>
        <dbReference type="SAM" id="Coils"/>
    </source>
</evidence>
<reference evidence="11 12" key="1">
    <citation type="submission" date="2020-02" db="EMBL/GenBank/DDBJ databases">
        <title>Genomic and physiological characterization of two novel Nitrospinaceae genera.</title>
        <authorList>
            <person name="Mueller A.J."/>
            <person name="Jung M.-Y."/>
            <person name="Strachan C.R."/>
            <person name="Herbold C.W."/>
            <person name="Kirkegaard R.H."/>
            <person name="Daims H."/>
        </authorList>
    </citation>
    <scope>NUCLEOTIDE SEQUENCE [LARGE SCALE GENOMIC DNA]</scope>
    <source>
        <strain evidence="11">EB</strain>
    </source>
</reference>
<dbReference type="PANTHER" id="PTHR37823:SF1">
    <property type="entry name" value="CYTOCHROME C-553-LIKE"/>
    <property type="match status" value="1"/>
</dbReference>
<feature type="domain" description="Cytochrome c" evidence="10">
    <location>
        <begin position="657"/>
        <end position="753"/>
    </location>
</feature>
<keyword evidence="9" id="KW-1133">Transmembrane helix</keyword>
<gene>
    <name evidence="11" type="ORF">G3M70_16770</name>
</gene>
<keyword evidence="1" id="KW-0813">Transport</keyword>
<dbReference type="AlphaFoldDB" id="A0A7T0G1Y1"/>
<dbReference type="GO" id="GO:0020037">
    <property type="term" value="F:heme binding"/>
    <property type="evidence" value="ECO:0007669"/>
    <property type="project" value="InterPro"/>
</dbReference>
<keyword evidence="9" id="KW-0812">Transmembrane</keyword>
<dbReference type="GO" id="GO:0009055">
    <property type="term" value="F:electron transfer activity"/>
    <property type="evidence" value="ECO:0007669"/>
    <property type="project" value="InterPro"/>
</dbReference>
<dbReference type="EMBL" id="CP048685">
    <property type="protein sequence ID" value="QPJ63436.1"/>
    <property type="molecule type" value="Genomic_DNA"/>
</dbReference>
<dbReference type="SUPFAM" id="SSF48695">
    <property type="entry name" value="Multiheme cytochromes"/>
    <property type="match status" value="1"/>
</dbReference>
<evidence type="ECO:0000313" key="12">
    <source>
        <dbReference type="Proteomes" id="UP000594688"/>
    </source>
</evidence>
<feature type="domain" description="Cytochrome c" evidence="10">
    <location>
        <begin position="444"/>
        <end position="524"/>
    </location>
</feature>
<dbReference type="GO" id="GO:0046872">
    <property type="term" value="F:metal ion binding"/>
    <property type="evidence" value="ECO:0007669"/>
    <property type="project" value="UniProtKB-KW"/>
</dbReference>
<evidence type="ECO:0000259" key="10">
    <source>
        <dbReference type="PROSITE" id="PS51007"/>
    </source>
</evidence>
<dbReference type="InterPro" id="IPR009056">
    <property type="entry name" value="Cyt_c-like_dom"/>
</dbReference>
<dbReference type="Pfam" id="PF00034">
    <property type="entry name" value="Cytochrom_C"/>
    <property type="match status" value="2"/>
</dbReference>
<keyword evidence="7" id="KW-0175">Coiled coil</keyword>
<keyword evidence="9" id="KW-0472">Membrane</keyword>
<sequence>MSAPEKTPEEPTPPPYKDGEFDEHTSYSFFFFLCSGAMLFVTLWAFWDDEYARRGFKEFQEMYFEEQYNRAVEEYSKVNGKISGKDAELLRQIQAEEDKLSSSSEYQELADAAFDAQAKYEDALVGQKFEKSRLDEYYYYYKKAEHEGKNFEVALAKVHESEKRIKEWDPVIKEKEKLRDEAEAALMNYKGKKEDLEKELAKLTNDKNIIEGKMDYYRPFNLLWRPAEILQTVIPGALRNNFAEITYKVDRCQTCHISYNDPHYKDWANPIKTHPKREILIGKHDPTVTGCTWCHKGQGTATAPAEDAHGSHHEMDQSLGYNEPILRGALMEANCQNCHAEVVDLEGAPILSKGKRNFIKLGCHGCHLAEGFEGLPKVGPSLFRIKSKVDPGWLYRWVKSPRDYLPETRMPDFYLSDDHALKVSAYLWDQSEKDFKNGEKYKGGDSAKGEKLFKSVGCQACHSTNGEGEHHAPNLTNIGKKVDPDWLVSWISNPHDYNMKSKMPDLSITPAQAQHIAAFLLKDAKTKKIPGLLAKLKDPKNIAEGEVIVRRRGCFACHDIHGMEKEGRIAPELSSFGVKQTRGLEFGDNTHIPHNWESWTHTKLQNPSAFRTDRVLDKMPNFHLSEEEIESLMVLLKGFNGANIPQGYQRTYSQDELTIERGRRLIERFNCRGCHVVEGKGGEIQKYLKAKSQYPPPLISDTYQVGERIKGSWIYSFLKKPIPVRTWVKVKMPKFALTDEEARDLTAYFNLMAPEASTYEKGVHLAKSKESIDTGVKIVNYMDCGRCHDEGNKGIDFSIAAQRLRHDWIGDWLKDTRNMIPWTPMPSHWPKEGDAYTIPTKYRELSTVDGGNVDTAVEHISDFIVSYNNPEIDFEQNLVASEEDEEDEEGDDEEGDDEEEDDEE</sequence>
<dbReference type="PANTHER" id="PTHR37823">
    <property type="entry name" value="CYTOCHROME C-553-LIKE"/>
    <property type="match status" value="1"/>
</dbReference>
<keyword evidence="5 6" id="KW-0408">Iron</keyword>
<feature type="coiled-coil region" evidence="7">
    <location>
        <begin position="172"/>
        <end position="213"/>
    </location>
</feature>
<keyword evidence="2 6" id="KW-0349">Heme</keyword>
<dbReference type="Gene3D" id="1.10.760.10">
    <property type="entry name" value="Cytochrome c-like domain"/>
    <property type="match status" value="4"/>
</dbReference>
<protein>
    <submittedName>
        <fullName evidence="11">C-type cytochrome</fullName>
    </submittedName>
</protein>
<evidence type="ECO:0000313" key="11">
    <source>
        <dbReference type="EMBL" id="QPJ63436.1"/>
    </source>
</evidence>
<feature type="domain" description="Cytochrome c" evidence="10">
    <location>
        <begin position="540"/>
        <end position="640"/>
    </location>
</feature>
<evidence type="ECO:0000256" key="3">
    <source>
        <dbReference type="ARBA" id="ARBA00022723"/>
    </source>
</evidence>
<proteinExistence type="predicted"/>
<dbReference type="InterPro" id="IPR051811">
    <property type="entry name" value="Cytochrome_c550/c551-like"/>
</dbReference>
<dbReference type="InterPro" id="IPR036909">
    <property type="entry name" value="Cyt_c-like_dom_sf"/>
</dbReference>
<keyword evidence="4" id="KW-0249">Electron transport</keyword>
<evidence type="ECO:0000256" key="9">
    <source>
        <dbReference type="SAM" id="Phobius"/>
    </source>
</evidence>
<accession>A0A7T0G1Y1</accession>
<evidence type="ECO:0000256" key="4">
    <source>
        <dbReference type="ARBA" id="ARBA00022982"/>
    </source>
</evidence>
<evidence type="ECO:0000256" key="5">
    <source>
        <dbReference type="ARBA" id="ARBA00023004"/>
    </source>
</evidence>
<evidence type="ECO:0000256" key="6">
    <source>
        <dbReference type="PROSITE-ProRule" id="PRU00433"/>
    </source>
</evidence>
<feature type="domain" description="Cytochrome c" evidence="10">
    <location>
        <begin position="349"/>
        <end position="431"/>
    </location>
</feature>